<accession>A0AA36GAR1</accession>
<comment type="caution">
    <text evidence="2">The sequence shown here is derived from an EMBL/GenBank/DDBJ whole genome shotgun (WGS) entry which is preliminary data.</text>
</comment>
<protein>
    <submittedName>
        <fullName evidence="2">Uncharacterized protein</fullName>
    </submittedName>
</protein>
<reference evidence="2" key="1">
    <citation type="submission" date="2023-06" db="EMBL/GenBank/DDBJ databases">
        <authorList>
            <person name="Delattre M."/>
        </authorList>
    </citation>
    <scope>NUCLEOTIDE SEQUENCE</scope>
    <source>
        <strain evidence="2">AF72</strain>
    </source>
</reference>
<sequence length="277" mass="31513">MAALSRSTRIFAVIVFYAVCCHGITFWQWFGLEPNPNAPTHPSTYPDFQEISNEDFLKRPLRDFPDPGRETIDTNVNMEPDDEEYRMCYVCMDRAGLRTGPYNLYPWVFTNMRMPLPPPCTDAHDTWQVLCKGPCIAATFRQMMMDGTHKFAGNLRDCAANLGVRPEVFSEDVIDRKLPWGVTTVNLGSGFRVLVIYCRGDYCNLDTAKPLRKVRMPYNRLTAELQQNQVIEQQNETQNALGLPEYHENLPLVTISSASTLNVALVMVLTVLLSLHL</sequence>
<keyword evidence="1" id="KW-0472">Membrane</keyword>
<organism evidence="2 3">
    <name type="scientific">Mesorhabditis spiculigera</name>
    <dbReference type="NCBI Taxonomy" id="96644"/>
    <lineage>
        <taxon>Eukaryota</taxon>
        <taxon>Metazoa</taxon>
        <taxon>Ecdysozoa</taxon>
        <taxon>Nematoda</taxon>
        <taxon>Chromadorea</taxon>
        <taxon>Rhabditida</taxon>
        <taxon>Rhabditina</taxon>
        <taxon>Rhabditomorpha</taxon>
        <taxon>Rhabditoidea</taxon>
        <taxon>Rhabditidae</taxon>
        <taxon>Mesorhabditinae</taxon>
        <taxon>Mesorhabditis</taxon>
    </lineage>
</organism>
<proteinExistence type="predicted"/>
<feature type="non-terminal residue" evidence="2">
    <location>
        <position position="277"/>
    </location>
</feature>
<evidence type="ECO:0000313" key="3">
    <source>
        <dbReference type="Proteomes" id="UP001177023"/>
    </source>
</evidence>
<evidence type="ECO:0000313" key="2">
    <source>
        <dbReference type="EMBL" id="CAJ0581791.1"/>
    </source>
</evidence>
<dbReference type="AlphaFoldDB" id="A0AA36GAR1"/>
<dbReference type="EMBL" id="CATQJA010002663">
    <property type="protein sequence ID" value="CAJ0581791.1"/>
    <property type="molecule type" value="Genomic_DNA"/>
</dbReference>
<dbReference type="Proteomes" id="UP001177023">
    <property type="component" value="Unassembled WGS sequence"/>
</dbReference>
<evidence type="ECO:0000256" key="1">
    <source>
        <dbReference type="SAM" id="Phobius"/>
    </source>
</evidence>
<gene>
    <name evidence="2" type="ORF">MSPICULIGERA_LOCUS19945</name>
</gene>
<feature type="transmembrane region" description="Helical" evidence="1">
    <location>
        <begin position="12"/>
        <end position="30"/>
    </location>
</feature>
<keyword evidence="1" id="KW-0812">Transmembrane</keyword>
<name>A0AA36GAR1_9BILA</name>
<keyword evidence="3" id="KW-1185">Reference proteome</keyword>
<keyword evidence="1" id="KW-1133">Transmembrane helix</keyword>